<dbReference type="GO" id="GO:0000272">
    <property type="term" value="P:polysaccharide catabolic process"/>
    <property type="evidence" value="ECO:0007669"/>
    <property type="project" value="InterPro"/>
</dbReference>
<keyword evidence="5" id="KW-1185">Reference proteome</keyword>
<dbReference type="RefSeq" id="WP_249282035.1">
    <property type="nucleotide sequence ID" value="NZ_JACRST010000002.1"/>
</dbReference>
<sequence length="1323" mass="149807">MKKRNKQFVAYLMSVFLLFTHSTAWAAQPVQEEQANPPVLAVSPSEDEEQQETEVEQIPPDGGDRPDGQIEDSVVGDKSKEEINDSQTTGDPIEVEDFAGEDQKSLQLPLENSVERITVTTTLFQEGGFSGEQINPLTATPEELKFEQDLLDRFEYGASKIDVTKYSFSTELVNGTSELAEMYFKVINSNPELFYVTGTVEWGYESGKLMIFPQYRYKSYEASTIKSDYKALLRRIEYEVARSTMSSMEKVLATHDYLIQNTVLMEKAEDEGQHNGVETLVSGKGTRSGYAMAMALILKHFGTTCEYTVSEDMQHAWIRVQIDGNWYHVDASADELIEQGREDSDYVGHCYLLLSDEKMQEEGYLGWNHPEISCVDRYYDDFVWRNGTSRIYDGVMKGYELRDAKIWEYDYATNSQKILIDAPVEQMLVKHRYICYTDGSSIQAFYTSNPSLREKVAEVPEGSMVTEFYNRGDLVCYTISSENGGHPDINGEHWLTWYEEMQLRSYEEVEGELRLFPDVYSAEYSTKIRYTEKFVLMGDFVPSEETAKALEVDVDGDFDVSWEYNRELGQILFSINTAEYIPLYGSDNEITIALGENHLSFRVTTEGTLGILNHHPEGEFWLRLGKAPQTFLLGTKYEDWEREMDPAPIRWDALDPASSRCWLEGEDADAITGFSYEFLPEKETIQVTMSANRTLRSPVELHVELMIDGKWDHYKFLCQTAIQGIALYDYVIGSVGEIDVLYSISYDEPTFSTDSTMPMRSGPLEGARYWLLCIDGKTVPKSKLSQLRIVNETEGLELSTGLLLDGDQEVVTICVTPPENRVTGSFTLSLDGKTQTFYITTEHIPLIYADEACTQLLDQVELPMLGKSTTTIYLKDGVIGDETVDGKPVDWKLFPKTFIFDRGSNVVDRVDAEYMPEHKTIKLTLYRENRPGRRKSFMIHWETKEGVRFSWNFECRLLNDIYLMPFKITEDMAGYGLKEIELNESESDYLLVVDREKRISDFRVVSVFGSSFEAVKTQLAGYPALRISGGGEAMADPQSITLELPTGERSTFPVYIQADTLKVYFDEQLTHQVKSLTLAQGEEITLYARLEAMVPEEDFLYRWSTDDRQTGAYLIREKYQLEENEDGALLKIPIKAGDTAMPWPGKLNLKFFYRDPYMGDDIDIGLPYQVVPADQMAASGIFNLDLASGRMYALNEHSDAAWVRSNIASKDYTCELIGTNGKELADEEFVGTGCRLLLKNAQGNTAKALDVLLYGDCTGDGSINVFDLLAVKSKILGISTLQGVYAEAADTARENEGIDIFDLLVLKSHILGISSIQQNPEKS</sequence>
<gene>
    <name evidence="4" type="ORF">H8711_02885</name>
</gene>
<dbReference type="InterPro" id="IPR038765">
    <property type="entry name" value="Papain-like_cys_pep_sf"/>
</dbReference>
<feature type="domain" description="Dockerin" evidence="3">
    <location>
        <begin position="1250"/>
        <end position="1321"/>
    </location>
</feature>
<proteinExistence type="predicted"/>
<dbReference type="Gene3D" id="3.10.620.30">
    <property type="match status" value="1"/>
</dbReference>
<dbReference type="Pfam" id="PF00404">
    <property type="entry name" value="Dockerin_1"/>
    <property type="match status" value="1"/>
</dbReference>
<feature type="signal peptide" evidence="2">
    <location>
        <begin position="1"/>
        <end position="26"/>
    </location>
</feature>
<dbReference type="EMBL" id="JACRST010000002">
    <property type="protein sequence ID" value="MBC8545885.1"/>
    <property type="molecule type" value="Genomic_DNA"/>
</dbReference>
<evidence type="ECO:0000313" key="5">
    <source>
        <dbReference type="Proteomes" id="UP000653127"/>
    </source>
</evidence>
<feature type="region of interest" description="Disordered" evidence="1">
    <location>
        <begin position="29"/>
        <end position="92"/>
    </location>
</feature>
<reference evidence="4" key="1">
    <citation type="submission" date="2020-08" db="EMBL/GenBank/DDBJ databases">
        <title>Genome public.</title>
        <authorList>
            <person name="Liu C."/>
            <person name="Sun Q."/>
        </authorList>
    </citation>
    <scope>NUCLEOTIDE SEQUENCE</scope>
    <source>
        <strain evidence="4">NSJ-31</strain>
    </source>
</reference>
<dbReference type="PROSITE" id="PS51766">
    <property type="entry name" value="DOCKERIN"/>
    <property type="match status" value="1"/>
</dbReference>
<evidence type="ECO:0000256" key="1">
    <source>
        <dbReference type="SAM" id="MobiDB-lite"/>
    </source>
</evidence>
<evidence type="ECO:0000256" key="2">
    <source>
        <dbReference type="SAM" id="SignalP"/>
    </source>
</evidence>
<dbReference type="Gene3D" id="1.10.1330.10">
    <property type="entry name" value="Dockerin domain"/>
    <property type="match status" value="1"/>
</dbReference>
<protein>
    <recommendedName>
        <fullName evidence="3">Dockerin domain-containing protein</fullName>
    </recommendedName>
</protein>
<evidence type="ECO:0000259" key="3">
    <source>
        <dbReference type="PROSITE" id="PS51766"/>
    </source>
</evidence>
<dbReference type="SUPFAM" id="SSF54001">
    <property type="entry name" value="Cysteine proteinases"/>
    <property type="match status" value="1"/>
</dbReference>
<dbReference type="Proteomes" id="UP000653127">
    <property type="component" value="Unassembled WGS sequence"/>
</dbReference>
<dbReference type="Pfam" id="PF01841">
    <property type="entry name" value="Transglut_core"/>
    <property type="match status" value="1"/>
</dbReference>
<dbReference type="InterPro" id="IPR002105">
    <property type="entry name" value="Dockerin_1_rpt"/>
</dbReference>
<dbReference type="InterPro" id="IPR036439">
    <property type="entry name" value="Dockerin_dom_sf"/>
</dbReference>
<organism evidence="4 5">
    <name type="scientific">Ligaoa zhengdingensis</name>
    <dbReference type="NCBI Taxonomy" id="2763658"/>
    <lineage>
        <taxon>Bacteria</taxon>
        <taxon>Bacillati</taxon>
        <taxon>Bacillota</taxon>
        <taxon>Clostridia</taxon>
        <taxon>Eubacteriales</taxon>
        <taxon>Oscillospiraceae</taxon>
        <taxon>Ligaoa</taxon>
    </lineage>
</organism>
<dbReference type="InterPro" id="IPR002931">
    <property type="entry name" value="Transglutaminase-like"/>
</dbReference>
<feature type="chain" id="PRO_5037345826" description="Dockerin domain-containing protein" evidence="2">
    <location>
        <begin position="27"/>
        <end position="1323"/>
    </location>
</feature>
<name>A0A926I3Z8_9FIRM</name>
<dbReference type="InterPro" id="IPR016134">
    <property type="entry name" value="Dockerin_dom"/>
</dbReference>
<evidence type="ECO:0000313" key="4">
    <source>
        <dbReference type="EMBL" id="MBC8545885.1"/>
    </source>
</evidence>
<dbReference type="SUPFAM" id="SSF63446">
    <property type="entry name" value="Type I dockerin domain"/>
    <property type="match status" value="1"/>
</dbReference>
<accession>A0A926I3Z8</accession>
<keyword evidence="2" id="KW-0732">Signal</keyword>
<comment type="caution">
    <text evidence="4">The sequence shown here is derived from an EMBL/GenBank/DDBJ whole genome shotgun (WGS) entry which is preliminary data.</text>
</comment>
<feature type="compositionally biased region" description="Acidic residues" evidence="1">
    <location>
        <begin position="45"/>
        <end position="55"/>
    </location>
</feature>
<dbReference type="CDD" id="cd14256">
    <property type="entry name" value="Dockerin_I"/>
    <property type="match status" value="1"/>
</dbReference>
<dbReference type="GO" id="GO:0004553">
    <property type="term" value="F:hydrolase activity, hydrolyzing O-glycosyl compounds"/>
    <property type="evidence" value="ECO:0007669"/>
    <property type="project" value="InterPro"/>
</dbReference>